<gene>
    <name evidence="1" type="ORF">HaLaN_04739</name>
</gene>
<reference evidence="1 2" key="1">
    <citation type="submission" date="2020-02" db="EMBL/GenBank/DDBJ databases">
        <title>Draft genome sequence of Haematococcus lacustris strain NIES-144.</title>
        <authorList>
            <person name="Morimoto D."/>
            <person name="Nakagawa S."/>
            <person name="Yoshida T."/>
            <person name="Sawayama S."/>
        </authorList>
    </citation>
    <scope>NUCLEOTIDE SEQUENCE [LARGE SCALE GENOMIC DNA]</scope>
    <source>
        <strain evidence="1 2">NIES-144</strain>
    </source>
</reference>
<keyword evidence="2" id="KW-1185">Reference proteome</keyword>
<organism evidence="1 2">
    <name type="scientific">Haematococcus lacustris</name>
    <name type="common">Green alga</name>
    <name type="synonym">Haematococcus pluvialis</name>
    <dbReference type="NCBI Taxonomy" id="44745"/>
    <lineage>
        <taxon>Eukaryota</taxon>
        <taxon>Viridiplantae</taxon>
        <taxon>Chlorophyta</taxon>
        <taxon>core chlorophytes</taxon>
        <taxon>Chlorophyceae</taxon>
        <taxon>CS clade</taxon>
        <taxon>Chlamydomonadales</taxon>
        <taxon>Haematococcaceae</taxon>
        <taxon>Haematococcus</taxon>
    </lineage>
</organism>
<proteinExistence type="predicted"/>
<comment type="caution">
    <text evidence="1">The sequence shown here is derived from an EMBL/GenBank/DDBJ whole genome shotgun (WGS) entry which is preliminary data.</text>
</comment>
<dbReference type="InterPro" id="IPR029021">
    <property type="entry name" value="Prot-tyrosine_phosphatase-like"/>
</dbReference>
<dbReference type="Pfam" id="PF14566">
    <property type="entry name" value="PTPlike_phytase"/>
    <property type="match status" value="1"/>
</dbReference>
<dbReference type="EMBL" id="BLLF01000244">
    <property type="protein sequence ID" value="GFH09568.1"/>
    <property type="molecule type" value="Genomic_DNA"/>
</dbReference>
<accession>A0A699YP63</accession>
<feature type="non-terminal residue" evidence="1">
    <location>
        <position position="69"/>
    </location>
</feature>
<dbReference type="Proteomes" id="UP000485058">
    <property type="component" value="Unassembled WGS sequence"/>
</dbReference>
<name>A0A699YP63_HAELA</name>
<evidence type="ECO:0000313" key="1">
    <source>
        <dbReference type="EMBL" id="GFH09568.1"/>
    </source>
</evidence>
<evidence type="ECO:0000313" key="2">
    <source>
        <dbReference type="Proteomes" id="UP000485058"/>
    </source>
</evidence>
<dbReference type="AlphaFoldDB" id="A0A699YP63"/>
<protein>
    <submittedName>
        <fullName evidence="1">Uncharacterized protein</fullName>
    </submittedName>
</protein>
<sequence>MQSNKLAQGLPRAPIFGVGMPTLDGITGVLQVVSGARSQGAGRRCSALWINMREEPVVYVNGRPFVLRE</sequence>
<feature type="non-terminal residue" evidence="1">
    <location>
        <position position="1"/>
    </location>
</feature>
<dbReference type="Gene3D" id="3.90.190.10">
    <property type="entry name" value="Protein tyrosine phosphatase superfamily"/>
    <property type="match status" value="1"/>
</dbReference>